<organism evidence="4 5">
    <name type="scientific">Claviceps aff. purpurea</name>
    <dbReference type="NCBI Taxonomy" id="1967640"/>
    <lineage>
        <taxon>Eukaryota</taxon>
        <taxon>Fungi</taxon>
        <taxon>Dikarya</taxon>
        <taxon>Ascomycota</taxon>
        <taxon>Pezizomycotina</taxon>
        <taxon>Sordariomycetes</taxon>
        <taxon>Hypocreomycetidae</taxon>
        <taxon>Hypocreales</taxon>
        <taxon>Clavicipitaceae</taxon>
        <taxon>Claviceps</taxon>
    </lineage>
</organism>
<protein>
    <recommendedName>
        <fullName evidence="3">ZW10 C-terminal helical domain-containing protein</fullName>
    </recommendedName>
</protein>
<dbReference type="GO" id="GO:0005737">
    <property type="term" value="C:cytoplasm"/>
    <property type="evidence" value="ECO:0007669"/>
    <property type="project" value="GOC"/>
</dbReference>
<dbReference type="PANTHER" id="PTHR12205">
    <property type="entry name" value="CENTROMERE/KINETOCHORE PROTEIN ZW10"/>
    <property type="match status" value="1"/>
</dbReference>
<evidence type="ECO:0000313" key="5">
    <source>
        <dbReference type="Proteomes" id="UP000707071"/>
    </source>
</evidence>
<keyword evidence="5" id="KW-1185">Reference proteome</keyword>
<comment type="caution">
    <text evidence="4">The sequence shown here is derived from an EMBL/GenBank/DDBJ whole genome shotgun (WGS) entry which is preliminary data.</text>
</comment>
<feature type="coiled-coil region" evidence="1">
    <location>
        <begin position="105"/>
        <end position="155"/>
    </location>
</feature>
<sequence>MATAAAPRQLSDAIVNFSLEGHFPEQISSLPLVSEIDLQPTIEALEEAKRNLEREVHTINEETKDQVSSWARHARALQEDIIRSKTIANDIVRQSEAPEVSGEAIEDAEEKVQFLNREVQYSQQIQTVLAKIKGLDELLTQVEAAQNDGRVLEALRLLEQSWNALDEVGVSKTCRIVKILDHRAFALKASIHEVFTLLWKELVHFNVEDGKVTIRASLPAGGMTLSEAVIALKAYKETDERMEQLWRNLNGAIVSPRMDKTRQTQSGVTVNEDELALSGQSDSSVESLLSDLQVILAFVSQKVPEELLSGLGGFMMVDLIPRLIQQWLNPAVPSSLKDMARFQAITQSVQTFCGALETNGYSGFEALKEWVSKAHMTWLGRCREMALDTVRTKLIQGIGEARLVERIEKHMVTVSEGNELATTGAGASADTNDWGAAWDDAWDDEEAAKDKRMTTEATDSNRPATANEDDGTDAWGWGEDDGPAAEDLSEQVDVPTNADDAPLQEEEKGKNDEDDAGADAWGWGDEDLTTEPAEPEQTKQSSPKKPKKTARPEQKKELVFKEKYRISSMPEPVLNMITATLEDGATLIEEKDKYQLIASTAPGLFNLPTLVLALFRAISPYYYSLAVGGNMYLYNDAMYMAEQLTKFSKTWKEREDLPARAKTMLRLDNDIKTLENFANRSYANEMTLQRTVLQDLLGSSQSIVQQDDAAGAIEAGIARIRSMASTWENIVPRSVWSQAIGSLVDALASRIVTDVLDMASIGQDEAYRIAHLIVTTTTLDTLFLPSKLAGTEPVRNEVPTTEQYAPHWPRLKYLGEILQSDLNGIRALWCEQKLSDYFTAQEVVDLIQASFEDNPRTRQMIREIEQAPYPAVDG</sequence>
<feature type="region of interest" description="Disordered" evidence="2">
    <location>
        <begin position="500"/>
        <end position="554"/>
    </location>
</feature>
<dbReference type="EMBL" id="SRRH01000039">
    <property type="protein sequence ID" value="KAG6301669.1"/>
    <property type="molecule type" value="Genomic_DNA"/>
</dbReference>
<feature type="compositionally biased region" description="Polar residues" evidence="2">
    <location>
        <begin position="455"/>
        <end position="464"/>
    </location>
</feature>
<evidence type="ECO:0000256" key="1">
    <source>
        <dbReference type="SAM" id="Coils"/>
    </source>
</evidence>
<dbReference type="Pfam" id="PF22766">
    <property type="entry name" value="ZW10_C2"/>
    <property type="match status" value="1"/>
</dbReference>
<dbReference type="PANTHER" id="PTHR12205:SF0">
    <property type="entry name" value="CENTROMERE_KINETOCHORE PROTEIN ZW10 HOMOLOG"/>
    <property type="match status" value="1"/>
</dbReference>
<dbReference type="GO" id="GO:0007094">
    <property type="term" value="P:mitotic spindle assembly checkpoint signaling"/>
    <property type="evidence" value="ECO:0007669"/>
    <property type="project" value="TreeGrafter"/>
</dbReference>
<proteinExistence type="predicted"/>
<dbReference type="GO" id="GO:1990423">
    <property type="term" value="C:RZZ complex"/>
    <property type="evidence" value="ECO:0007669"/>
    <property type="project" value="TreeGrafter"/>
</dbReference>
<reference evidence="4 5" key="1">
    <citation type="journal article" date="2020" name="bioRxiv">
        <title>Whole genome comparisons of ergot fungi reveals the divergence and evolution of species within the genus Claviceps are the result of varying mechanisms driving genome evolution and host range expansion.</title>
        <authorList>
            <person name="Wyka S.A."/>
            <person name="Mondo S.J."/>
            <person name="Liu M."/>
            <person name="Dettman J."/>
            <person name="Nalam V."/>
            <person name="Broders K.D."/>
        </authorList>
    </citation>
    <scope>NUCLEOTIDE SEQUENCE [LARGE SCALE GENOMIC DNA]</scope>
    <source>
        <strain evidence="4 5">Clav52</strain>
    </source>
</reference>
<dbReference type="Gene3D" id="1.10.357.150">
    <property type="match status" value="1"/>
</dbReference>
<gene>
    <name evidence="4" type="ORF">E4U09_004751</name>
</gene>
<evidence type="ECO:0000313" key="4">
    <source>
        <dbReference type="EMBL" id="KAG6301669.1"/>
    </source>
</evidence>
<feature type="domain" description="ZW10 C-terminal helical" evidence="3">
    <location>
        <begin position="712"/>
        <end position="863"/>
    </location>
</feature>
<keyword evidence="1" id="KW-0175">Coiled coil</keyword>
<evidence type="ECO:0000256" key="2">
    <source>
        <dbReference type="SAM" id="MobiDB-lite"/>
    </source>
</evidence>
<dbReference type="InterPro" id="IPR046362">
    <property type="entry name" value="Zw10/DSL1_C_sf"/>
</dbReference>
<accession>A0A9P7QLG3</accession>
<dbReference type="GO" id="GO:0006888">
    <property type="term" value="P:endoplasmic reticulum to Golgi vesicle-mediated transport"/>
    <property type="evidence" value="ECO:0007669"/>
    <property type="project" value="TreeGrafter"/>
</dbReference>
<feature type="compositionally biased region" description="Acidic residues" evidence="2">
    <location>
        <begin position="467"/>
        <end position="486"/>
    </location>
</feature>
<dbReference type="Proteomes" id="UP000707071">
    <property type="component" value="Unassembled WGS sequence"/>
</dbReference>
<feature type="region of interest" description="Disordered" evidence="2">
    <location>
        <begin position="448"/>
        <end position="486"/>
    </location>
</feature>
<evidence type="ECO:0000259" key="3">
    <source>
        <dbReference type="Pfam" id="PF22766"/>
    </source>
</evidence>
<dbReference type="AlphaFoldDB" id="A0A9P7QLG3"/>
<dbReference type="InterPro" id="IPR055148">
    <property type="entry name" value="ZW10_C_2"/>
</dbReference>
<name>A0A9P7QLG3_9HYPO</name>